<dbReference type="Proteomes" id="UP000281771">
    <property type="component" value="Unassembled WGS sequence"/>
</dbReference>
<dbReference type="RefSeq" id="WP_124777999.1">
    <property type="nucleotide sequence ID" value="NZ_RQZA01000016.1"/>
</dbReference>
<gene>
    <name evidence="1" type="ORF">EII38_09590</name>
</gene>
<reference evidence="1 2" key="1">
    <citation type="submission" date="2018-11" db="EMBL/GenBank/DDBJ databases">
        <title>Genomes From Bacteria Associated with the Canine Oral Cavity: a Test Case for Automated Genome-Based Taxonomic Assignment.</title>
        <authorList>
            <person name="Coil D.A."/>
            <person name="Jospin G."/>
            <person name="Darling A.E."/>
            <person name="Wallis C."/>
            <person name="Davis I.J."/>
            <person name="Harris S."/>
            <person name="Eisen J.A."/>
            <person name="Holcombe L.J."/>
            <person name="O'Flynn C."/>
        </authorList>
    </citation>
    <scope>NUCLEOTIDE SEQUENCE [LARGE SCALE GENOMIC DNA]</scope>
    <source>
        <strain evidence="1 2">OH4621_COT-116</strain>
    </source>
</reference>
<protein>
    <submittedName>
        <fullName evidence="1">Uncharacterized protein</fullName>
    </submittedName>
</protein>
<accession>A0A3P1V5H5</accession>
<dbReference type="STRING" id="1123309.GCA_000377005_00191"/>
<comment type="caution">
    <text evidence="1">The sequence shown here is derived from an EMBL/GenBank/DDBJ whole genome shotgun (WGS) entry which is preliminary data.</text>
</comment>
<evidence type="ECO:0000313" key="2">
    <source>
        <dbReference type="Proteomes" id="UP000281771"/>
    </source>
</evidence>
<name>A0A3P1V5H5_9STRE</name>
<keyword evidence="2" id="KW-1185">Reference proteome</keyword>
<dbReference type="InterPro" id="IPR059211">
    <property type="entry name" value="BOW99_gp33-like"/>
</dbReference>
<dbReference type="EMBL" id="RQZA01000016">
    <property type="protein sequence ID" value="RRD29484.1"/>
    <property type="molecule type" value="Genomic_DNA"/>
</dbReference>
<organism evidence="1 2">
    <name type="scientific">Streptococcus minor</name>
    <dbReference type="NCBI Taxonomy" id="229549"/>
    <lineage>
        <taxon>Bacteria</taxon>
        <taxon>Bacillati</taxon>
        <taxon>Bacillota</taxon>
        <taxon>Bacilli</taxon>
        <taxon>Lactobacillales</taxon>
        <taxon>Streptococcaceae</taxon>
        <taxon>Streptococcus</taxon>
    </lineage>
</organism>
<dbReference type="AlphaFoldDB" id="A0A3P1V5H5"/>
<evidence type="ECO:0000313" key="1">
    <source>
        <dbReference type="EMBL" id="RRD29484.1"/>
    </source>
</evidence>
<proteinExistence type="predicted"/>
<dbReference type="NCBIfam" id="NF047423">
    <property type="entry name" value="BOW99_gp33_fam"/>
    <property type="match status" value="1"/>
</dbReference>
<sequence length="60" mass="7079">MSRRKEQWKPKITNLRKEIVDGQEQWVEFDPATYVIPAGHPYYRVWKGICESELDKEGAA</sequence>